<evidence type="ECO:0000313" key="10">
    <source>
        <dbReference type="WBParaSite" id="sdigi.contig199.g6009.t1"/>
    </source>
</evidence>
<dbReference type="Proteomes" id="UP000887581">
    <property type="component" value="Unplaced"/>
</dbReference>
<organism evidence="9 10">
    <name type="scientific">Setaria digitata</name>
    <dbReference type="NCBI Taxonomy" id="48799"/>
    <lineage>
        <taxon>Eukaryota</taxon>
        <taxon>Metazoa</taxon>
        <taxon>Ecdysozoa</taxon>
        <taxon>Nematoda</taxon>
        <taxon>Chromadorea</taxon>
        <taxon>Rhabditida</taxon>
        <taxon>Spirurina</taxon>
        <taxon>Spiruromorpha</taxon>
        <taxon>Filarioidea</taxon>
        <taxon>Setariidae</taxon>
        <taxon>Setaria</taxon>
    </lineage>
</organism>
<keyword evidence="4" id="KW-0963">Cytoplasm</keyword>
<evidence type="ECO:0000256" key="7">
    <source>
        <dbReference type="ARBA" id="ARBA00023140"/>
    </source>
</evidence>
<accession>A0A915PN88</accession>
<protein>
    <submittedName>
        <fullName evidence="10">Peroxin-5</fullName>
    </submittedName>
</protein>
<evidence type="ECO:0000256" key="2">
    <source>
        <dbReference type="ARBA" id="ARBA00004496"/>
    </source>
</evidence>
<evidence type="ECO:0000313" key="9">
    <source>
        <dbReference type="Proteomes" id="UP000887581"/>
    </source>
</evidence>
<feature type="repeat" description="TPR" evidence="8">
    <location>
        <begin position="245"/>
        <end position="278"/>
    </location>
</feature>
<dbReference type="Gene3D" id="1.25.40.10">
    <property type="entry name" value="Tetratricopeptide repeat domain"/>
    <property type="match status" value="1"/>
</dbReference>
<keyword evidence="7" id="KW-0576">Peroxisome</keyword>
<dbReference type="Pfam" id="PF13432">
    <property type="entry name" value="TPR_16"/>
    <property type="match status" value="1"/>
</dbReference>
<keyword evidence="6 8" id="KW-0802">TPR repeat</keyword>
<comment type="subcellular location">
    <subcellularLocation>
        <location evidence="2">Cytoplasm</location>
    </subcellularLocation>
    <subcellularLocation>
        <location evidence="1">Peroxisome</location>
    </subcellularLocation>
</comment>
<evidence type="ECO:0000256" key="8">
    <source>
        <dbReference type="PROSITE-ProRule" id="PRU00339"/>
    </source>
</evidence>
<evidence type="ECO:0000256" key="1">
    <source>
        <dbReference type="ARBA" id="ARBA00004275"/>
    </source>
</evidence>
<dbReference type="PANTHER" id="PTHR10130:SF0">
    <property type="entry name" value="GH08708P"/>
    <property type="match status" value="1"/>
</dbReference>
<evidence type="ECO:0000256" key="4">
    <source>
        <dbReference type="ARBA" id="ARBA00022490"/>
    </source>
</evidence>
<dbReference type="AlphaFoldDB" id="A0A915PN88"/>
<reference evidence="10" key="1">
    <citation type="submission" date="2022-11" db="UniProtKB">
        <authorList>
            <consortium name="WormBaseParasite"/>
        </authorList>
    </citation>
    <scope>IDENTIFICATION</scope>
</reference>
<keyword evidence="9" id="KW-1185">Reference proteome</keyword>
<dbReference type="InterPro" id="IPR011990">
    <property type="entry name" value="TPR-like_helical_dom_sf"/>
</dbReference>
<evidence type="ECO:0000256" key="3">
    <source>
        <dbReference type="ARBA" id="ARBA00005348"/>
    </source>
</evidence>
<dbReference type="InterPro" id="IPR019734">
    <property type="entry name" value="TPR_rpt"/>
</dbReference>
<dbReference type="GO" id="GO:0005778">
    <property type="term" value="C:peroxisomal membrane"/>
    <property type="evidence" value="ECO:0007669"/>
    <property type="project" value="TreeGrafter"/>
</dbReference>
<dbReference type="GO" id="GO:0005052">
    <property type="term" value="F:peroxisome matrix targeting signal-1 binding"/>
    <property type="evidence" value="ECO:0007669"/>
    <property type="project" value="TreeGrafter"/>
</dbReference>
<sequence>MASTSLGKSLVEIDCTQRNPLVDLSRRVIEGSTKDDFDKTWDQFLASSSSPQNLHDEYLEKLTMSTKIPKTTNLYELVDQVDSMQNLAELWTEEYITEQQQTKDLVEQWAKEAEQEGYLPEQWAEEFSSLNFHEQKDGYKIKDESEMWAAEFLDEFDQKLQMDEFATKAGGCNIKFTETEASTKKFPKRQWSSLDVSEVYIFEKNNPYFNELGAFEKGQQALIDGLITDAILYFEAAVQQNQGNFEGWYLLGKCQTENENDRRSIAAYKTAIKLQPDQREIQLALATAYINEYMELEALEILKEWITSYMDSDSAPFELQTAPTNLIEDLMLRIEQIENLIQKVLSKSDTANKGVFHNALSLVYNMKGDYDRAAEEVKLALMDNPKDYVLWNRLGATLANGKHAAKAVVAYREALEICPNYTRARCNLGIACIQLRNYREAIEHFITALQLQQSYSSISSSTVWSPLRAAVVRSHLPCALDLLAAVNEQDLEKCIHLLN</sequence>
<dbReference type="InterPro" id="IPR024111">
    <property type="entry name" value="PEX5/PEX5L"/>
</dbReference>
<dbReference type="PANTHER" id="PTHR10130">
    <property type="entry name" value="PEROXISOMAL TARGETING SIGNAL 1 RECEPTOR PEX5"/>
    <property type="match status" value="1"/>
</dbReference>
<dbReference type="GO" id="GO:0016560">
    <property type="term" value="P:protein import into peroxisome matrix, docking"/>
    <property type="evidence" value="ECO:0007669"/>
    <property type="project" value="TreeGrafter"/>
</dbReference>
<name>A0A915PN88_9BILA</name>
<evidence type="ECO:0000256" key="6">
    <source>
        <dbReference type="ARBA" id="ARBA00022803"/>
    </source>
</evidence>
<feature type="repeat" description="TPR" evidence="8">
    <location>
        <begin position="422"/>
        <end position="455"/>
    </location>
</feature>
<comment type="similarity">
    <text evidence="3">Belongs to the peroxisomal targeting signal receptor family.</text>
</comment>
<keyword evidence="5" id="KW-0677">Repeat</keyword>
<proteinExistence type="inferred from homology"/>
<dbReference type="GO" id="GO:0005829">
    <property type="term" value="C:cytosol"/>
    <property type="evidence" value="ECO:0007669"/>
    <property type="project" value="TreeGrafter"/>
</dbReference>
<evidence type="ECO:0000256" key="5">
    <source>
        <dbReference type="ARBA" id="ARBA00022737"/>
    </source>
</evidence>
<dbReference type="WBParaSite" id="sdigi.contig199.g6009.t1">
    <property type="protein sequence ID" value="sdigi.contig199.g6009.t1"/>
    <property type="gene ID" value="sdigi.contig199.g6009"/>
</dbReference>
<dbReference type="SMART" id="SM00028">
    <property type="entry name" value="TPR"/>
    <property type="match status" value="5"/>
</dbReference>
<dbReference type="Pfam" id="PF13181">
    <property type="entry name" value="TPR_8"/>
    <property type="match status" value="2"/>
</dbReference>
<dbReference type="SUPFAM" id="SSF48452">
    <property type="entry name" value="TPR-like"/>
    <property type="match status" value="1"/>
</dbReference>
<dbReference type="PROSITE" id="PS50005">
    <property type="entry name" value="TPR"/>
    <property type="match status" value="2"/>
</dbReference>